<organism evidence="1">
    <name type="scientific">Opuntia streptacantha</name>
    <name type="common">Prickly pear cactus</name>
    <name type="synonym">Opuntia cardona</name>
    <dbReference type="NCBI Taxonomy" id="393608"/>
    <lineage>
        <taxon>Eukaryota</taxon>
        <taxon>Viridiplantae</taxon>
        <taxon>Streptophyta</taxon>
        <taxon>Embryophyta</taxon>
        <taxon>Tracheophyta</taxon>
        <taxon>Spermatophyta</taxon>
        <taxon>Magnoliopsida</taxon>
        <taxon>eudicotyledons</taxon>
        <taxon>Gunneridae</taxon>
        <taxon>Pentapetalae</taxon>
        <taxon>Caryophyllales</taxon>
        <taxon>Cactineae</taxon>
        <taxon>Cactaceae</taxon>
        <taxon>Opuntioideae</taxon>
        <taxon>Opuntia</taxon>
    </lineage>
</organism>
<reference evidence="1" key="2">
    <citation type="submission" date="2020-07" db="EMBL/GenBank/DDBJ databases">
        <authorList>
            <person name="Vera ALvarez R."/>
            <person name="Arias-Moreno D.M."/>
            <person name="Jimenez-Jacinto V."/>
            <person name="Jimenez-Bremont J.F."/>
            <person name="Swaminathan K."/>
            <person name="Moose S.P."/>
            <person name="Guerrero-Gonzalez M.L."/>
            <person name="Marino-Ramirez L."/>
            <person name="Landsman D."/>
            <person name="Rodriguez-Kessler M."/>
            <person name="Delgado-Sanchez P."/>
        </authorList>
    </citation>
    <scope>NUCLEOTIDE SEQUENCE</scope>
    <source>
        <tissue evidence="1">Cladode</tissue>
    </source>
</reference>
<dbReference type="AlphaFoldDB" id="A0A7C9DE44"/>
<accession>A0A7C9DE44</accession>
<dbReference type="PANTHER" id="PTHR33168">
    <property type="entry name" value="STRESS INDUCED PROTEIN-RELATED"/>
    <property type="match status" value="1"/>
</dbReference>
<reference evidence="1" key="1">
    <citation type="journal article" date="2013" name="J. Plant Res.">
        <title>Effect of fungi and light on seed germination of three Opuntia species from semiarid lands of central Mexico.</title>
        <authorList>
            <person name="Delgado-Sanchez P."/>
            <person name="Jimenez-Bremont J.F."/>
            <person name="Guerrero-Gonzalez Mde L."/>
            <person name="Flores J."/>
        </authorList>
    </citation>
    <scope>NUCLEOTIDE SEQUENCE</scope>
    <source>
        <tissue evidence="1">Cladode</tissue>
    </source>
</reference>
<name>A0A7C9DE44_OPUST</name>
<evidence type="ECO:0000313" key="1">
    <source>
        <dbReference type="EMBL" id="MBA4635089.1"/>
    </source>
</evidence>
<sequence>MEDSVYFSKCFMSPSCCLPKHEEYRRLPVPAVYGGESGGRSNRSRWLWRKMLRKVLSNKRIYRSIANNKRPAALTFQYDAVSYSQNFDDGRNDEDHCHRFRRFSPVFQDHVR</sequence>
<dbReference type="EMBL" id="GISG01093441">
    <property type="protein sequence ID" value="MBA4635089.1"/>
    <property type="molecule type" value="Transcribed_RNA"/>
</dbReference>
<proteinExistence type="predicted"/>
<protein>
    <submittedName>
        <fullName evidence="1">Uncharacterized protein</fullName>
    </submittedName>
</protein>